<dbReference type="Pfam" id="PF07686">
    <property type="entry name" value="V-set"/>
    <property type="match status" value="4"/>
</dbReference>
<proteinExistence type="predicted"/>
<dbReference type="KEGG" id="dord:105989485"/>
<dbReference type="OrthoDB" id="9631130at2759"/>
<evidence type="ECO:0000256" key="4">
    <source>
        <dbReference type="ARBA" id="ARBA00023319"/>
    </source>
</evidence>
<dbReference type="PANTHER" id="PTHR23268:SF47">
    <property type="entry name" value="T CELL RECEPTOR BETA VARIABLE 11-1"/>
    <property type="match status" value="1"/>
</dbReference>
<accession>A0A1S3FLY0</accession>
<dbReference type="AlphaFoldDB" id="A0A1S3FLY0"/>
<dbReference type="InterPro" id="IPR013783">
    <property type="entry name" value="Ig-like_fold"/>
</dbReference>
<dbReference type="GO" id="GO:0007166">
    <property type="term" value="P:cell surface receptor signaling pathway"/>
    <property type="evidence" value="ECO:0007669"/>
    <property type="project" value="TreeGrafter"/>
</dbReference>
<dbReference type="PROSITE" id="PS50835">
    <property type="entry name" value="IG_LIKE"/>
    <property type="match status" value="3"/>
</dbReference>
<evidence type="ECO:0000256" key="3">
    <source>
        <dbReference type="ARBA" id="ARBA00023130"/>
    </source>
</evidence>
<dbReference type="SUPFAM" id="SSF48726">
    <property type="entry name" value="Immunoglobulin"/>
    <property type="match status" value="4"/>
</dbReference>
<dbReference type="InterPro" id="IPR003599">
    <property type="entry name" value="Ig_sub"/>
</dbReference>
<dbReference type="InterPro" id="IPR007110">
    <property type="entry name" value="Ig-like_dom"/>
</dbReference>
<dbReference type="SMART" id="SM00406">
    <property type="entry name" value="IGv"/>
    <property type="match status" value="4"/>
</dbReference>
<organism evidence="7 8">
    <name type="scientific">Dipodomys ordii</name>
    <name type="common">Ord's kangaroo rat</name>
    <dbReference type="NCBI Taxonomy" id="10020"/>
    <lineage>
        <taxon>Eukaryota</taxon>
        <taxon>Metazoa</taxon>
        <taxon>Chordata</taxon>
        <taxon>Craniata</taxon>
        <taxon>Vertebrata</taxon>
        <taxon>Euteleostomi</taxon>
        <taxon>Mammalia</taxon>
        <taxon>Eutheria</taxon>
        <taxon>Euarchontoglires</taxon>
        <taxon>Glires</taxon>
        <taxon>Rodentia</taxon>
        <taxon>Castorimorpha</taxon>
        <taxon>Heteromyidae</taxon>
        <taxon>Dipodomyinae</taxon>
        <taxon>Dipodomys</taxon>
    </lineage>
</organism>
<feature type="domain" description="Ig-like" evidence="6">
    <location>
        <begin position="66"/>
        <end position="171"/>
    </location>
</feature>
<dbReference type="PANTHER" id="PTHR23268">
    <property type="entry name" value="T-CELL RECEPTOR BETA CHAIN"/>
    <property type="match status" value="1"/>
</dbReference>
<keyword evidence="4" id="KW-0393">Immunoglobulin domain</keyword>
<evidence type="ECO:0000313" key="8">
    <source>
        <dbReference type="RefSeq" id="XP_012877029.1"/>
    </source>
</evidence>
<evidence type="ECO:0000256" key="2">
    <source>
        <dbReference type="ARBA" id="ARBA00022859"/>
    </source>
</evidence>
<dbReference type="Proteomes" id="UP000081671">
    <property type="component" value="Unplaced"/>
</dbReference>
<dbReference type="GeneID" id="105989485"/>
<evidence type="ECO:0000259" key="6">
    <source>
        <dbReference type="PROSITE" id="PS50835"/>
    </source>
</evidence>
<evidence type="ECO:0000313" key="7">
    <source>
        <dbReference type="Proteomes" id="UP000081671"/>
    </source>
</evidence>
<dbReference type="InParanoid" id="A0A1S3FLY0"/>
<keyword evidence="1" id="KW-0732">Signal</keyword>
<dbReference type="InterPro" id="IPR036179">
    <property type="entry name" value="Ig-like_dom_sf"/>
</dbReference>
<feature type="domain" description="Ig-like" evidence="6">
    <location>
        <begin position="523"/>
        <end position="628"/>
    </location>
</feature>
<dbReference type="Gene3D" id="2.60.40.10">
    <property type="entry name" value="Immunoglobulins"/>
    <property type="match status" value="4"/>
</dbReference>
<dbReference type="RefSeq" id="XP_012877029.1">
    <property type="nucleotide sequence ID" value="XM_013021575.1"/>
</dbReference>
<sequence length="668" mass="73777">MTVHSLKSSLGLQLLDRKTEASVEMSHSITVGAAGWGHRSSSSAAFCRTESWEHLLHCLTMGTSLPSCVSLCLLGMALTEAGVTQSPRYKVTEKSQAVSLWCDPVPGHNALFWYRQSPGQGPERLLYFQNKAMSEDAQLPKDRFSAQRPEGADSTLKIQPAQLEDSAVYLCASSLDTARQGPFPAVHKALCFSASVQLRAALHRACVVHAGVLQSPRHLIKAKGGKATLQCSPDSGHDTVYWYQQAEDKSLQLLISYFQESERDKGSIPGRFSARQFSDYHSELNMSALELRDSALYLCTSSLHSPAQGLAFSTQTFLPQLKMSLRGVWSDSVFLLTRPRGQQCHQDSVPLCGRRTESSQPVMAYLENDNRRLVDMGLCPAPEMGTQLLHMAFCLLWAGHMEAAITQRPRHKLTETGRQVNLSCHNYMYWYRQDPGHGLRLLHYSNGERSTAKGDIPDGYSVSRPRTEEFSLTVDSATPSHTAVYWCASSFSTVLQGCLLSAQKVTESWEHLLHCLTMGTSLPSCVSLCLLGMALTEAGVTQSPRYKVTEKSQAVSLWCDPVSGHNVLFWYRQIPGQGPERLLHFQNKAMSEDTQLPKDRFSAQRPEGADSTLKIQPAQLEDSAVYLCASSLDTARQGPFPAVHKALCFSGSVQLRAALHRACAFLTI</sequence>
<dbReference type="SMART" id="SM00409">
    <property type="entry name" value="IG"/>
    <property type="match status" value="4"/>
</dbReference>
<reference evidence="8" key="1">
    <citation type="submission" date="2025-08" db="UniProtKB">
        <authorList>
            <consortium name="RefSeq"/>
        </authorList>
    </citation>
    <scope>IDENTIFICATION</scope>
    <source>
        <tissue evidence="8">Kidney</tissue>
    </source>
</reference>
<keyword evidence="3" id="KW-1064">Adaptive immunity</keyword>
<protein>
    <submittedName>
        <fullName evidence="8">Uncharacterized protein LOC105989485</fullName>
    </submittedName>
</protein>
<evidence type="ECO:0000256" key="5">
    <source>
        <dbReference type="ARBA" id="ARBA00043266"/>
    </source>
</evidence>
<dbReference type="GO" id="GO:0002250">
    <property type="term" value="P:adaptive immune response"/>
    <property type="evidence" value="ECO:0007669"/>
    <property type="project" value="UniProtKB-KW"/>
</dbReference>
<name>A0A1S3FLY0_DIPOR</name>
<gene>
    <name evidence="8" type="primary">LOC105989485</name>
</gene>
<evidence type="ECO:0000256" key="1">
    <source>
        <dbReference type="ARBA" id="ARBA00022729"/>
    </source>
</evidence>
<dbReference type="GO" id="GO:0042101">
    <property type="term" value="C:T cell receptor complex"/>
    <property type="evidence" value="ECO:0007669"/>
    <property type="project" value="UniProtKB-KW"/>
</dbReference>
<keyword evidence="2" id="KW-0391">Immunity</keyword>
<keyword evidence="5" id="KW-1279">T cell receptor</keyword>
<dbReference type="InterPro" id="IPR013106">
    <property type="entry name" value="Ig_V-set"/>
</dbReference>
<dbReference type="InterPro" id="IPR050413">
    <property type="entry name" value="TCR_beta_variable"/>
</dbReference>
<feature type="domain" description="Ig-like" evidence="6">
    <location>
        <begin position="223"/>
        <end position="313"/>
    </location>
</feature>
<keyword evidence="7" id="KW-1185">Reference proteome</keyword>